<dbReference type="RefSeq" id="WP_132010689.1">
    <property type="nucleotide sequence ID" value="NZ_JBHUNN010000002.1"/>
</dbReference>
<gene>
    <name evidence="1" type="ORF">EV666_12511</name>
</gene>
<keyword evidence="2" id="KW-1185">Reference proteome</keyword>
<evidence type="ECO:0000313" key="1">
    <source>
        <dbReference type="EMBL" id="TCO08124.1"/>
    </source>
</evidence>
<protein>
    <recommendedName>
        <fullName evidence="3">HNH endonuclease</fullName>
    </recommendedName>
</protein>
<sequence length="274" mass="31080">MAKKPVERLDPTQSTIKKLFAYSGNQCAIPDCQEQLVDASGAMLGKIAHICAAEKGGPRFDSKMSNEDRRSFDNLLLVCGKHHDIIDHEPNVKTYTDDVLRKYKADHEGRFKRAERQLIAQVTDTTQAMLPTYPKTLKRFGEVFDVTDSMNLDEEVEGLATFIGRLKELPLEERAFAIKLAERMRRRDVDNLPAEDAAGAFSLGKTKLRQHMNLLEHHLLGDITEGHGYQQYIVRLWDRDPGGNPWIEMLEFCDRTGIAIDSLVSDLNFAQYDA</sequence>
<proteinExistence type="predicted"/>
<organism evidence="1 2">
    <name type="scientific">Camelimonas lactis</name>
    <dbReference type="NCBI Taxonomy" id="659006"/>
    <lineage>
        <taxon>Bacteria</taxon>
        <taxon>Pseudomonadati</taxon>
        <taxon>Pseudomonadota</taxon>
        <taxon>Alphaproteobacteria</taxon>
        <taxon>Hyphomicrobiales</taxon>
        <taxon>Chelatococcaceae</taxon>
        <taxon>Camelimonas</taxon>
    </lineage>
</organism>
<evidence type="ECO:0000313" key="2">
    <source>
        <dbReference type="Proteomes" id="UP000294881"/>
    </source>
</evidence>
<name>A0A4R2GL10_9HYPH</name>
<dbReference type="EMBL" id="SLWL01000025">
    <property type="protein sequence ID" value="TCO08124.1"/>
    <property type="molecule type" value="Genomic_DNA"/>
</dbReference>
<reference evidence="1 2" key="1">
    <citation type="submission" date="2019-03" db="EMBL/GenBank/DDBJ databases">
        <title>Genomic Encyclopedia of Type Strains, Phase IV (KMG-IV): sequencing the most valuable type-strain genomes for metagenomic binning, comparative biology and taxonomic classification.</title>
        <authorList>
            <person name="Goeker M."/>
        </authorList>
    </citation>
    <scope>NUCLEOTIDE SEQUENCE [LARGE SCALE GENOMIC DNA]</scope>
    <source>
        <strain evidence="1 2">DSM 22958</strain>
    </source>
</reference>
<comment type="caution">
    <text evidence="1">The sequence shown here is derived from an EMBL/GenBank/DDBJ whole genome shotgun (WGS) entry which is preliminary data.</text>
</comment>
<dbReference type="Proteomes" id="UP000294881">
    <property type="component" value="Unassembled WGS sequence"/>
</dbReference>
<accession>A0A4R2GL10</accession>
<evidence type="ECO:0008006" key="3">
    <source>
        <dbReference type="Google" id="ProtNLM"/>
    </source>
</evidence>
<dbReference type="AlphaFoldDB" id="A0A4R2GL10"/>
<dbReference type="OrthoDB" id="5379188at2"/>